<dbReference type="EMBL" id="GL732540">
    <property type="protein sequence ID" value="EFX82367.1"/>
    <property type="molecule type" value="Genomic_DNA"/>
</dbReference>
<dbReference type="KEGG" id="dpx:DAPPUDRAFT_101683"/>
<keyword evidence="5" id="KW-1185">Reference proteome</keyword>
<feature type="compositionally biased region" description="Basic and acidic residues" evidence="2">
    <location>
        <begin position="602"/>
        <end position="614"/>
    </location>
</feature>
<feature type="compositionally biased region" description="Basic and acidic residues" evidence="2">
    <location>
        <begin position="691"/>
        <end position="708"/>
    </location>
</feature>
<evidence type="ECO:0000259" key="3">
    <source>
        <dbReference type="PROSITE" id="PS50004"/>
    </source>
</evidence>
<dbReference type="PhylomeDB" id="E9GE67"/>
<feature type="domain" description="C2" evidence="3">
    <location>
        <begin position="936"/>
        <end position="1063"/>
    </location>
</feature>
<dbReference type="PANTHER" id="PTHR36943">
    <property type="entry name" value="CCHC-TYPE DOMAIN-CONTAINING PROTEIN"/>
    <property type="match status" value="1"/>
</dbReference>
<name>E9GE67_DAPPU</name>
<gene>
    <name evidence="4" type="ORF">DAPPUDRAFT_101683</name>
</gene>
<feature type="compositionally biased region" description="Basic and acidic residues" evidence="2">
    <location>
        <begin position="538"/>
        <end position="557"/>
    </location>
</feature>
<evidence type="ECO:0000313" key="4">
    <source>
        <dbReference type="EMBL" id="EFX82367.1"/>
    </source>
</evidence>
<dbReference type="Pfam" id="PF00168">
    <property type="entry name" value="C2"/>
    <property type="match status" value="2"/>
</dbReference>
<dbReference type="SMART" id="SM00239">
    <property type="entry name" value="C2"/>
    <property type="match status" value="2"/>
</dbReference>
<feature type="compositionally biased region" description="Basic and acidic residues" evidence="2">
    <location>
        <begin position="945"/>
        <end position="955"/>
    </location>
</feature>
<evidence type="ECO:0000313" key="5">
    <source>
        <dbReference type="Proteomes" id="UP000000305"/>
    </source>
</evidence>
<dbReference type="HOGENOM" id="CLU_300010_0_0_1"/>
<dbReference type="InterPro" id="IPR035892">
    <property type="entry name" value="C2_domain_sf"/>
</dbReference>
<dbReference type="FunCoup" id="E9GE67">
    <property type="interactions" value="63"/>
</dbReference>
<feature type="compositionally biased region" description="Polar residues" evidence="2">
    <location>
        <begin position="616"/>
        <end position="634"/>
    </location>
</feature>
<dbReference type="InterPro" id="IPR000008">
    <property type="entry name" value="C2_dom"/>
</dbReference>
<feature type="compositionally biased region" description="Acidic residues" evidence="2">
    <location>
        <begin position="518"/>
        <end position="536"/>
    </location>
</feature>
<feature type="region of interest" description="Disordered" evidence="2">
    <location>
        <begin position="457"/>
        <end position="746"/>
    </location>
</feature>
<feature type="region of interest" description="Disordered" evidence="2">
    <location>
        <begin position="884"/>
        <end position="955"/>
    </location>
</feature>
<dbReference type="PROSITE" id="PS50004">
    <property type="entry name" value="C2"/>
    <property type="match status" value="2"/>
</dbReference>
<evidence type="ECO:0000256" key="2">
    <source>
        <dbReference type="SAM" id="MobiDB-lite"/>
    </source>
</evidence>
<organism evidence="4 5">
    <name type="scientific">Daphnia pulex</name>
    <name type="common">Water flea</name>
    <dbReference type="NCBI Taxonomy" id="6669"/>
    <lineage>
        <taxon>Eukaryota</taxon>
        <taxon>Metazoa</taxon>
        <taxon>Ecdysozoa</taxon>
        <taxon>Arthropoda</taxon>
        <taxon>Crustacea</taxon>
        <taxon>Branchiopoda</taxon>
        <taxon>Diplostraca</taxon>
        <taxon>Cladocera</taxon>
        <taxon>Anomopoda</taxon>
        <taxon>Daphniidae</taxon>
        <taxon>Daphnia</taxon>
    </lineage>
</organism>
<feature type="domain" description="C2" evidence="3">
    <location>
        <begin position="731"/>
        <end position="860"/>
    </location>
</feature>
<dbReference type="InParanoid" id="E9GE67"/>
<dbReference type="SUPFAM" id="SSF49562">
    <property type="entry name" value="C2 domain (Calcium/lipid-binding domain, CaLB)"/>
    <property type="match status" value="2"/>
</dbReference>
<protein>
    <recommendedName>
        <fullName evidence="3">C2 domain-containing protein</fullName>
    </recommendedName>
</protein>
<dbReference type="Proteomes" id="UP000000305">
    <property type="component" value="Unassembled WGS sequence"/>
</dbReference>
<evidence type="ECO:0000256" key="1">
    <source>
        <dbReference type="SAM" id="Coils"/>
    </source>
</evidence>
<feature type="coiled-coil region" evidence="1">
    <location>
        <begin position="92"/>
        <end position="133"/>
    </location>
</feature>
<dbReference type="OrthoDB" id="6398671at2759"/>
<feature type="compositionally biased region" description="Polar residues" evidence="2">
    <location>
        <begin position="494"/>
        <end position="512"/>
    </location>
</feature>
<dbReference type="PANTHER" id="PTHR36943:SF1">
    <property type="entry name" value="CCHC-TYPE DOMAIN-CONTAINING PROTEIN"/>
    <property type="match status" value="1"/>
</dbReference>
<keyword evidence="1" id="KW-0175">Coiled coil</keyword>
<dbReference type="Gene3D" id="2.60.40.150">
    <property type="entry name" value="C2 domain"/>
    <property type="match status" value="2"/>
</dbReference>
<accession>E9GE67</accession>
<dbReference type="AlphaFoldDB" id="E9GE67"/>
<feature type="coiled-coil region" evidence="1">
    <location>
        <begin position="283"/>
        <end position="317"/>
    </location>
</feature>
<sequence>MIDILAVTILAFLFAYVCWDIGRDCDLFRRKTDIQTRLSAVNQIKIEPDVFCATKPAIDKGFSTPSGEDLNQQSCLRLMAKDDDKNLTVLENERLKNELSLLQSQLTDSSSKLQMFQNVYDELATTKIELEEKKRVITDITEINLRLTNDELEKANELSLVQSQLTDSHSKVQQFHDELETTKCELEENKTLITDITEKNLRLTNDDSRLRRKIEDRDRIIESSAIEKNLTVLENERLKNELSLLQSEPTDSSSKLQMFQNVHDELETTKSELEYNKRVITEISELNLRLTYEELEKERLENELSLVQSQLTDFHSQVQQFHEELETTICELEEKKRVITDTKKKNLRLTKDDSRLRREIEDRDRLIASSQAEVEKLRISINNHTDTIEQLLDHILSSQTPRNDEEVGIKVEKPDEIPVVIEQVETLQKNLESLKFQPREAILTIENLSDEITVENQELDEAPGEPVSEPKEIPVEEHPSNQQLGMDETRPESLSESLTETIVDTGNVTNKDQVGETELLEIAEETIIPEESEQIEEQPSKDQSKSTDNQFRHKPEDPQVEPQITEQSEFLNGRAMDEKPEEPSTEIVSKPKDTPAEVPPSSEHELEKDEKRPEPTSLNENWQKTIDDSGNVTNEDPVLGENELLEIDEKTIIPEEIEQVEEQPLKGQSKSTDNQFRHKPGDPQVLPQISEKSDLFKKNDNQPRHIPKDPPTLPPKPEKSQLPQNRAIDEKPKAPAKPLLDTMEGNKTPGKFKIRVLRGVNFPEAKDSDKYYVSVSIMWAEDGRGKTHVKDKKISKSKTVVGMQPEWNKGFTIETPDPEWCLMTIKLKKSSKSGLKKSTVGSVVIYASALKVNQVNRLRLFKQSRNPVGNTYLELEIEYLPEVIPRPEPKDTPAEVPPSNNKKNDNQPLHKPKDPHALPPNSEKSQLSQKRAMDEKPKAPAKSQPDCKEGNGTHKDFKIGVISGVNLPEAKDSDKYYVSMRVQEGRGTIRKQDKKVGKSKTIRGSQPEWNKDFTLTTTNPEECQMTIKVKKSSKLGLKKSTVGFVKLDVSSLNDGLNKLQLYDESHNPVGTACLEVEITSSAKI</sequence>
<proteinExistence type="predicted"/>
<feature type="compositionally biased region" description="Basic and acidic residues" evidence="2">
    <location>
        <begin position="468"/>
        <end position="479"/>
    </location>
</feature>
<reference evidence="4 5" key="1">
    <citation type="journal article" date="2011" name="Science">
        <title>The ecoresponsive genome of Daphnia pulex.</title>
        <authorList>
            <person name="Colbourne J.K."/>
            <person name="Pfrender M.E."/>
            <person name="Gilbert D."/>
            <person name="Thomas W.K."/>
            <person name="Tucker A."/>
            <person name="Oakley T.H."/>
            <person name="Tokishita S."/>
            <person name="Aerts A."/>
            <person name="Arnold G.J."/>
            <person name="Basu M.K."/>
            <person name="Bauer D.J."/>
            <person name="Caceres C.E."/>
            <person name="Carmel L."/>
            <person name="Casola C."/>
            <person name="Choi J.H."/>
            <person name="Detter J.C."/>
            <person name="Dong Q."/>
            <person name="Dusheyko S."/>
            <person name="Eads B.D."/>
            <person name="Frohlich T."/>
            <person name="Geiler-Samerotte K.A."/>
            <person name="Gerlach D."/>
            <person name="Hatcher P."/>
            <person name="Jogdeo S."/>
            <person name="Krijgsveld J."/>
            <person name="Kriventseva E.V."/>
            <person name="Kultz D."/>
            <person name="Laforsch C."/>
            <person name="Lindquist E."/>
            <person name="Lopez J."/>
            <person name="Manak J.R."/>
            <person name="Muller J."/>
            <person name="Pangilinan J."/>
            <person name="Patwardhan R.P."/>
            <person name="Pitluck S."/>
            <person name="Pritham E.J."/>
            <person name="Rechtsteiner A."/>
            <person name="Rho M."/>
            <person name="Rogozin I.B."/>
            <person name="Sakarya O."/>
            <person name="Salamov A."/>
            <person name="Schaack S."/>
            <person name="Shapiro H."/>
            <person name="Shiga Y."/>
            <person name="Skalitzky C."/>
            <person name="Smith Z."/>
            <person name="Souvorov A."/>
            <person name="Sung W."/>
            <person name="Tang Z."/>
            <person name="Tsuchiya D."/>
            <person name="Tu H."/>
            <person name="Vos H."/>
            <person name="Wang M."/>
            <person name="Wolf Y.I."/>
            <person name="Yamagata H."/>
            <person name="Yamada T."/>
            <person name="Ye Y."/>
            <person name="Shaw J.R."/>
            <person name="Andrews J."/>
            <person name="Crease T.J."/>
            <person name="Tang H."/>
            <person name="Lucas S.M."/>
            <person name="Robertson H.M."/>
            <person name="Bork P."/>
            <person name="Koonin E.V."/>
            <person name="Zdobnov E.M."/>
            <person name="Grigoriev I.V."/>
            <person name="Lynch M."/>
            <person name="Boore J.L."/>
        </authorList>
    </citation>
    <scope>NUCLEOTIDE SEQUENCE [LARGE SCALE GENOMIC DNA]</scope>
</reference>